<organism evidence="5 6">
    <name type="scientific">Trichonephila inaurata madagascariensis</name>
    <dbReference type="NCBI Taxonomy" id="2747483"/>
    <lineage>
        <taxon>Eukaryota</taxon>
        <taxon>Metazoa</taxon>
        <taxon>Ecdysozoa</taxon>
        <taxon>Arthropoda</taxon>
        <taxon>Chelicerata</taxon>
        <taxon>Arachnida</taxon>
        <taxon>Araneae</taxon>
        <taxon>Araneomorphae</taxon>
        <taxon>Entelegynae</taxon>
        <taxon>Araneoidea</taxon>
        <taxon>Nephilidae</taxon>
        <taxon>Trichonephila</taxon>
        <taxon>Trichonephila inaurata</taxon>
    </lineage>
</organism>
<dbReference type="GO" id="GO:0015631">
    <property type="term" value="F:tubulin binding"/>
    <property type="evidence" value="ECO:0007669"/>
    <property type="project" value="TreeGrafter"/>
</dbReference>
<evidence type="ECO:0000256" key="4">
    <source>
        <dbReference type="SAM" id="MobiDB-lite"/>
    </source>
</evidence>
<dbReference type="SUPFAM" id="SSF56059">
    <property type="entry name" value="Glutathione synthetase ATP-binding domain-like"/>
    <property type="match status" value="1"/>
</dbReference>
<name>A0A8X6J4E8_9ARAC</name>
<evidence type="ECO:0000256" key="2">
    <source>
        <dbReference type="ARBA" id="ARBA00022741"/>
    </source>
</evidence>
<dbReference type="PANTHER" id="PTHR12241:SF162">
    <property type="entry name" value="TUBULIN MONOGLUTAMYLASE TTLL4"/>
    <property type="match status" value="1"/>
</dbReference>
<dbReference type="GO" id="GO:0000226">
    <property type="term" value="P:microtubule cytoskeleton organization"/>
    <property type="evidence" value="ECO:0007669"/>
    <property type="project" value="TreeGrafter"/>
</dbReference>
<proteinExistence type="predicted"/>
<dbReference type="PROSITE" id="PS51221">
    <property type="entry name" value="TTL"/>
    <property type="match status" value="1"/>
</dbReference>
<dbReference type="InterPro" id="IPR004344">
    <property type="entry name" value="TTL/TTLL_fam"/>
</dbReference>
<keyword evidence="1" id="KW-0436">Ligase</keyword>
<accession>A0A8X6J4E8</accession>
<evidence type="ECO:0000313" key="6">
    <source>
        <dbReference type="Proteomes" id="UP000886998"/>
    </source>
</evidence>
<gene>
    <name evidence="5" type="primary">TTLL4</name>
    <name evidence="5" type="ORF">TNIN_390661</name>
</gene>
<comment type="caution">
    <text evidence="5">The sequence shown here is derived from an EMBL/GenBank/DDBJ whole genome shotgun (WGS) entry which is preliminary data.</text>
</comment>
<keyword evidence="6" id="KW-1185">Reference proteome</keyword>
<sequence>MSKTLVCLAETVPFYTQDLCTDSPFSYNSFPANSSPASTCLKSEELNPLSDTRDENHCMNGNCPIGRNTSKPTLPLKREASNILMESVKRRDNLRNIVDSPPIVPYDSLNCDRTLVALSDENSILSEKECLIQSEPFNFDSSINVESDSSVTDSGIESSKNNSPTHSIDNSSTYCLDEDICHDLMEIDVKKSTLKSEKEDSKIVQEIEDSPKSVELSTAHLDGLHLTDALLTLSETKAEIQNAKPPLIESFFKNVPSVICFSTKDEIVSAMPDNVLQVLKWKLSTITPAIIRQIILKTGFSLVDADTTEPWIGTWGKHLKNSSFKRIKKFQKVNHYPGSFHLGRKDRLWENYSRMLVRHGPEAFNFFPETYILPADLKLLKETWDKDADKCWIVKPCASARGTGVKVIYKWSQVPKKKPFVVQRYISDPYLINGSKFDLRFYVMVPSIEPLRIYVFNDGLVRFASEKYSLANKSFANRYIHLTNYSINKKSSSYTSNDDETMCQGHKWSLKSFWDYMSNSGIDVKKIQTTITDMIIKTIISAEGPICRILKTSAKSPYNCFELFGFDIMLDKNLHPWLLEVNISPSLHTKSKLDTNIKGPLVRDMLNIAGFEIPLQLVSSNDSTNAIVGRRHKFPHYRWLPDEVKKKHALYSYKYAVETKSDILSDLTLDDVQCLCESEDELYRSGSFTRVFPTENTFHYFEYFDHIRYYNVLLDAWEKTYHSNRNEGIKLLQEKLELFASQNAKAEMDSNNVP</sequence>
<dbReference type="GO" id="GO:0005524">
    <property type="term" value="F:ATP binding"/>
    <property type="evidence" value="ECO:0007669"/>
    <property type="project" value="UniProtKB-KW"/>
</dbReference>
<protein>
    <submittedName>
        <fullName evidence="5">Tubulin polyglutamylase TTLL4</fullName>
    </submittedName>
</protein>
<reference evidence="5" key="1">
    <citation type="submission" date="2020-08" db="EMBL/GenBank/DDBJ databases">
        <title>Multicomponent nature underlies the extraordinary mechanical properties of spider dragline silk.</title>
        <authorList>
            <person name="Kono N."/>
            <person name="Nakamura H."/>
            <person name="Mori M."/>
            <person name="Yoshida Y."/>
            <person name="Ohtoshi R."/>
            <person name="Malay A.D."/>
            <person name="Moran D.A.P."/>
            <person name="Tomita M."/>
            <person name="Numata K."/>
            <person name="Arakawa K."/>
        </authorList>
    </citation>
    <scope>NUCLEOTIDE SEQUENCE</scope>
</reference>
<dbReference type="Proteomes" id="UP000886998">
    <property type="component" value="Unassembled WGS sequence"/>
</dbReference>
<dbReference type="Pfam" id="PF03133">
    <property type="entry name" value="TTL"/>
    <property type="match status" value="1"/>
</dbReference>
<dbReference type="AlphaFoldDB" id="A0A8X6J4E8"/>
<keyword evidence="2" id="KW-0547">Nucleotide-binding</keyword>
<dbReference type="GO" id="GO:0070740">
    <property type="term" value="F:tubulin-glutamic acid ligase activity"/>
    <property type="evidence" value="ECO:0007669"/>
    <property type="project" value="TreeGrafter"/>
</dbReference>
<dbReference type="OrthoDB" id="202825at2759"/>
<evidence type="ECO:0000313" key="5">
    <source>
        <dbReference type="EMBL" id="GFS33952.1"/>
    </source>
</evidence>
<feature type="region of interest" description="Disordered" evidence="4">
    <location>
        <begin position="142"/>
        <end position="169"/>
    </location>
</feature>
<keyword evidence="3" id="KW-0067">ATP-binding</keyword>
<evidence type="ECO:0000256" key="3">
    <source>
        <dbReference type="ARBA" id="ARBA00022840"/>
    </source>
</evidence>
<dbReference type="EMBL" id="BMAV01024545">
    <property type="protein sequence ID" value="GFS33952.1"/>
    <property type="molecule type" value="Genomic_DNA"/>
</dbReference>
<dbReference type="PANTHER" id="PTHR12241">
    <property type="entry name" value="TUBULIN POLYGLUTAMYLASE"/>
    <property type="match status" value="1"/>
</dbReference>
<evidence type="ECO:0000256" key="1">
    <source>
        <dbReference type="ARBA" id="ARBA00022598"/>
    </source>
</evidence>
<dbReference type="GO" id="GO:0036064">
    <property type="term" value="C:ciliary basal body"/>
    <property type="evidence" value="ECO:0007669"/>
    <property type="project" value="TreeGrafter"/>
</dbReference>
<dbReference type="Gene3D" id="3.30.470.20">
    <property type="entry name" value="ATP-grasp fold, B domain"/>
    <property type="match status" value="1"/>
</dbReference>